<dbReference type="InterPro" id="IPR036881">
    <property type="entry name" value="Glyco_hydro_3_C_sf"/>
</dbReference>
<dbReference type="InterPro" id="IPR050288">
    <property type="entry name" value="Cellulose_deg_GH3"/>
</dbReference>
<dbReference type="Gene3D" id="2.60.120.260">
    <property type="entry name" value="Galactose-binding domain-like"/>
    <property type="match status" value="1"/>
</dbReference>
<gene>
    <name evidence="7" type="ORF">CA7LBN_003230</name>
</gene>
<evidence type="ECO:0000256" key="3">
    <source>
        <dbReference type="ARBA" id="ARBA00012744"/>
    </source>
</evidence>
<name>A0A8F2W398_CANAR</name>
<evidence type="ECO:0000256" key="2">
    <source>
        <dbReference type="ARBA" id="ARBA00005336"/>
    </source>
</evidence>
<dbReference type="InterPro" id="IPR036962">
    <property type="entry name" value="Glyco_hydro_3_N_sf"/>
</dbReference>
<evidence type="ECO:0000313" key="7">
    <source>
        <dbReference type="EMBL" id="QWW24396.1"/>
    </source>
</evidence>
<comment type="similarity">
    <text evidence="2">Belongs to the glycosyl hydrolase 3 family.</text>
</comment>
<dbReference type="Gene3D" id="2.60.40.10">
    <property type="entry name" value="Immunoglobulins"/>
    <property type="match status" value="1"/>
</dbReference>
<dbReference type="Pfam" id="PF14310">
    <property type="entry name" value="Fn3-like"/>
    <property type="match status" value="1"/>
</dbReference>
<dbReference type="InterPro" id="IPR026891">
    <property type="entry name" value="Fn3-like"/>
</dbReference>
<evidence type="ECO:0000256" key="1">
    <source>
        <dbReference type="ARBA" id="ARBA00000448"/>
    </source>
</evidence>
<dbReference type="PANTHER" id="PTHR42715:SF27">
    <property type="entry name" value="BETA-GLUCOSIDASE-RELATED"/>
    <property type="match status" value="1"/>
</dbReference>
<dbReference type="InterPro" id="IPR001764">
    <property type="entry name" value="Glyco_hydro_3_N"/>
</dbReference>
<dbReference type="Pfam" id="PF00933">
    <property type="entry name" value="Glyco_hydro_3"/>
    <property type="match status" value="1"/>
</dbReference>
<dbReference type="Gene3D" id="3.40.50.1700">
    <property type="entry name" value="Glycoside hydrolase family 3 C-terminal domain"/>
    <property type="match status" value="1"/>
</dbReference>
<dbReference type="GO" id="GO:0009251">
    <property type="term" value="P:glucan catabolic process"/>
    <property type="evidence" value="ECO:0007669"/>
    <property type="project" value="TreeGrafter"/>
</dbReference>
<dbReference type="InterPro" id="IPR002772">
    <property type="entry name" value="Glyco_hydro_3_C"/>
</dbReference>
<dbReference type="InterPro" id="IPR017853">
    <property type="entry name" value="GH"/>
</dbReference>
<keyword evidence="4" id="KW-0378">Hydrolase</keyword>
<dbReference type="SMART" id="SM01217">
    <property type="entry name" value="Fn3_like"/>
    <property type="match status" value="1"/>
</dbReference>
<dbReference type="Proteomes" id="UP000825438">
    <property type="component" value="Chromosome III"/>
</dbReference>
<dbReference type="GO" id="GO:0008422">
    <property type="term" value="F:beta-glucosidase activity"/>
    <property type="evidence" value="ECO:0007669"/>
    <property type="project" value="UniProtKB-EC"/>
</dbReference>
<dbReference type="EC" id="3.2.1.21" evidence="3"/>
<dbReference type="EMBL" id="CP076751">
    <property type="protein sequence ID" value="QWW24396.1"/>
    <property type="molecule type" value="Genomic_DNA"/>
</dbReference>
<reference evidence="7" key="1">
    <citation type="submission" date="2021-06" db="EMBL/GenBank/DDBJ databases">
        <title>Candida auris outbreak in lebanese hospital.</title>
        <authorList>
            <person name="Finianos M."/>
        </authorList>
    </citation>
    <scope>NUCLEOTIDE SEQUENCE</scope>
    <source>
        <strain evidence="7">CA7LBN</strain>
    </source>
</reference>
<dbReference type="PANTHER" id="PTHR42715">
    <property type="entry name" value="BETA-GLUCOSIDASE"/>
    <property type="match status" value="1"/>
</dbReference>
<keyword evidence="5" id="KW-0326">Glycosidase</keyword>
<dbReference type="SUPFAM" id="SSF52279">
    <property type="entry name" value="Beta-D-glucan exohydrolase, C-terminal domain"/>
    <property type="match status" value="1"/>
</dbReference>
<dbReference type="PRINTS" id="PR00133">
    <property type="entry name" value="GLHYDRLASE3"/>
</dbReference>
<dbReference type="Gene3D" id="3.20.20.300">
    <property type="entry name" value="Glycoside hydrolase, family 3, N-terminal domain"/>
    <property type="match status" value="1"/>
</dbReference>
<evidence type="ECO:0000256" key="5">
    <source>
        <dbReference type="ARBA" id="ARBA00023295"/>
    </source>
</evidence>
<feature type="domain" description="Fibronectin type III-like" evidence="6">
    <location>
        <begin position="826"/>
        <end position="897"/>
    </location>
</feature>
<dbReference type="AlphaFoldDB" id="A0A8F2W398"/>
<organism evidence="7">
    <name type="scientific">Candidozyma auris</name>
    <name type="common">Yeast</name>
    <name type="synonym">Candida auris</name>
    <dbReference type="NCBI Taxonomy" id="498019"/>
    <lineage>
        <taxon>Eukaryota</taxon>
        <taxon>Fungi</taxon>
        <taxon>Dikarya</taxon>
        <taxon>Ascomycota</taxon>
        <taxon>Saccharomycotina</taxon>
        <taxon>Pichiomycetes</taxon>
        <taxon>Metschnikowiaceae</taxon>
        <taxon>Candidozyma</taxon>
    </lineage>
</organism>
<protein>
    <recommendedName>
        <fullName evidence="3">beta-glucosidase</fullName>
        <ecNumber evidence="3">3.2.1.21</ecNumber>
    </recommendedName>
</protein>
<evidence type="ECO:0000256" key="4">
    <source>
        <dbReference type="ARBA" id="ARBA00022801"/>
    </source>
</evidence>
<dbReference type="InterPro" id="IPR013783">
    <property type="entry name" value="Ig-like_fold"/>
</dbReference>
<comment type="catalytic activity">
    <reaction evidence="1">
        <text>Hydrolysis of terminal, non-reducing beta-D-glucosyl residues with release of beta-D-glucose.</text>
        <dbReference type="EC" id="3.2.1.21"/>
    </reaction>
</comment>
<dbReference type="SUPFAM" id="SSF51445">
    <property type="entry name" value="(Trans)glycosidases"/>
    <property type="match status" value="1"/>
</dbReference>
<proteinExistence type="inferred from homology"/>
<sequence>MSSFPKIKSVKTYLLDGKGIGGDYHNVENGHWIVDSDISNPMSKYAEYGKSRVSWGINVLGSFCAEIEATDGSTGFATGFGGPPSCCRNNFAMEVKQIDIDDVISKLTVEEKAKLTSGRDFWHTHPVHRLGVPSLRFSDGPYGVRGTKFTDAVPTASIPSGTVLACSWNTELMYELGKMMGDQARAKGAHLLLGPTINMARSPLGGRSFESFGEDPILTGVLASALSQGIKDRKVMICPKHLACNDKEDSRMAMNVEISERALREIYMLPFMIVQKNNDPESYMTAYNKIRGKHGSENEYLMRDIVEKEWGFKGCFMSDWFGTVSTADSINAGLHLEMPGPPIWRGKLVENCVYHNTITEESLNEAVRGVLTLVNGAAKSGIPEDADEGQLHNKEIVALNRQAAREALVLMRNEGILPLQKKKVLVIGESAKKANYCAGGACTVNAYHPVSLYDSLVENLGESNVDWVIGAPNRRVLPSLGLYAKEKSKKPITYRTYDEPRSVRDRKILSELTVPEVNVMMFEFDPASIRPGHHLHATFSVTINVPESSKYRYNLKVAGSAQVLINGDVHATHVTDYVSGSDMGMNAPEIFKEVYLEAGKDYLFEVDFESTSGKDGLSAGSLGCGIEKAVAPEDYIKEAADLAKKYDQVIVITGLNKDFETEGIDRSTMDMPPHQDLLVESVLDSNPNTVVIIESGTAVTLPWEKKAKAILHSGYLGEELGNAIFDVVFGEYNPSGKLTFTWPKRYEDNSAATSFELDKSLSLTYLDDIYMGYRHNDISKIDPLFAFGHGLSYTTFKFDNLKVSVADHTIDLSVDVKNTGDRDGSAVVQAYVSPKNSSVPQAVKSLKGFTKVFCKAGASVTAKVSMDKKLACSFYNTSIKQWTLEAGEYNVAVGSSSDKLEITETFEIEKCANWIML</sequence>
<dbReference type="Pfam" id="PF01915">
    <property type="entry name" value="Glyco_hydro_3_C"/>
    <property type="match status" value="1"/>
</dbReference>
<evidence type="ECO:0000259" key="6">
    <source>
        <dbReference type="SMART" id="SM01217"/>
    </source>
</evidence>
<accession>A0A8F2W398</accession>
<dbReference type="FunFam" id="2.60.40.10:FF:000495">
    <property type="entry name" value="Periplasmic beta-glucosidase"/>
    <property type="match status" value="1"/>
</dbReference>